<proteinExistence type="predicted"/>
<dbReference type="Proteomes" id="UP001239111">
    <property type="component" value="Chromosome 2"/>
</dbReference>
<protein>
    <submittedName>
        <fullName evidence="1">Uncharacterized protein</fullName>
    </submittedName>
</protein>
<name>A0ACC2P703_9HYME</name>
<comment type="caution">
    <text evidence="1">The sequence shown here is derived from an EMBL/GenBank/DDBJ whole genome shotgun (WGS) entry which is preliminary data.</text>
</comment>
<dbReference type="EMBL" id="CM056742">
    <property type="protein sequence ID" value="KAJ8678364.1"/>
    <property type="molecule type" value="Genomic_DNA"/>
</dbReference>
<sequence length="545" mass="61043">MAQDQPPEFDHSDEVMTLGNNTPDAQSEDEDIESQARGTDFPSENSETGCGLDSMRQTSDENIPNSMRIPDNDLEERESNNPGRFSEYDELLDEINGMIPASDDLPADLIVETDNFHEEEETLEDIGRQIFGDKLEDSADGDLESDIDISSASLQPSQNEGDSQIENGVSCSEELETCYVANICSGCNEPLALERDEETTSFEGLCGVCEDNIGELLFEDIQDEVVHGYKKIGGSKPVGASTDERETLLISNAEQTESSMEMGMTSNRLKAAENNRAGIIEQAISNLDTPGEGPGFDNDNFGTMDTGDHDPPEMEPNQMQELPAEQNSVDDAHERTDTHPRERRVVGKIFVESREKLFMRMDNYMYFVSTAGEPCDNGSRDLKDRGELPKFSHLEVGEITMVRHSNKLHLIVPIRGPDKGGLTVIDSNITMGFKNLKNVIEKEQLRSISVAESIRVENILWSDIMIKLRNILKGVDVKIIICKGIVKYPKVNPTKREGRDNFWNIAQNEGNKTTLLPIPLYKEIKGKYDPKICFYMTRYTYTNTY</sequence>
<evidence type="ECO:0000313" key="2">
    <source>
        <dbReference type="Proteomes" id="UP001239111"/>
    </source>
</evidence>
<evidence type="ECO:0000313" key="1">
    <source>
        <dbReference type="EMBL" id="KAJ8678364.1"/>
    </source>
</evidence>
<gene>
    <name evidence="1" type="ORF">QAD02_014151</name>
</gene>
<accession>A0ACC2P703</accession>
<organism evidence="1 2">
    <name type="scientific">Eretmocerus hayati</name>
    <dbReference type="NCBI Taxonomy" id="131215"/>
    <lineage>
        <taxon>Eukaryota</taxon>
        <taxon>Metazoa</taxon>
        <taxon>Ecdysozoa</taxon>
        <taxon>Arthropoda</taxon>
        <taxon>Hexapoda</taxon>
        <taxon>Insecta</taxon>
        <taxon>Pterygota</taxon>
        <taxon>Neoptera</taxon>
        <taxon>Endopterygota</taxon>
        <taxon>Hymenoptera</taxon>
        <taxon>Apocrita</taxon>
        <taxon>Proctotrupomorpha</taxon>
        <taxon>Chalcidoidea</taxon>
        <taxon>Aphelinidae</taxon>
        <taxon>Aphelininae</taxon>
        <taxon>Eretmocerus</taxon>
    </lineage>
</organism>
<reference evidence="1" key="1">
    <citation type="submission" date="2023-04" db="EMBL/GenBank/DDBJ databases">
        <title>A chromosome-level genome assembly of the parasitoid wasp Eretmocerus hayati.</title>
        <authorList>
            <person name="Zhong Y."/>
            <person name="Liu S."/>
            <person name="Liu Y."/>
        </authorList>
    </citation>
    <scope>NUCLEOTIDE SEQUENCE</scope>
    <source>
        <strain evidence="1">ZJU_SS_LIU_2023</strain>
    </source>
</reference>
<keyword evidence="2" id="KW-1185">Reference proteome</keyword>